<dbReference type="InterPro" id="IPR036390">
    <property type="entry name" value="WH_DNA-bd_sf"/>
</dbReference>
<dbReference type="InterPro" id="IPR005149">
    <property type="entry name" value="Tscrpt_reg_PadR_N"/>
</dbReference>
<dbReference type="KEGG" id="cpre:Csp1_03970"/>
<dbReference type="SUPFAM" id="SSF46785">
    <property type="entry name" value="Winged helix' DNA-binding domain"/>
    <property type="match status" value="1"/>
</dbReference>
<proteinExistence type="predicted"/>
<dbReference type="OrthoDB" id="1683430at2"/>
<feature type="region of interest" description="Disordered" evidence="1">
    <location>
        <begin position="202"/>
        <end position="249"/>
    </location>
</feature>
<dbReference type="RefSeq" id="WP_110480945.1">
    <property type="nucleotide sequence ID" value="NZ_CP024988.1"/>
</dbReference>
<dbReference type="Gene3D" id="1.10.10.10">
    <property type="entry name" value="Winged helix-like DNA-binding domain superfamily/Winged helix DNA-binding domain"/>
    <property type="match status" value="1"/>
</dbReference>
<feature type="domain" description="Transcription regulator PadR N-terminal" evidence="2">
    <location>
        <begin position="53"/>
        <end position="120"/>
    </location>
</feature>
<evidence type="ECO:0000256" key="1">
    <source>
        <dbReference type="SAM" id="MobiDB-lite"/>
    </source>
</evidence>
<sequence length="249" mass="26744">MAYTDNGRDSTDPRDYSRLWETLRGLRDDFAAHRPRLEISGDDTADHDVREAVLRVLTEKPATGAAVIRTVTERSTDGWVPPAAEVYPTLQLLVDEGLATVSEDNGRRTFTLTEDGREEAAGLDSDADDSSDTDWSELFAPLTRLADASPFGGTFTRNFSDLPKAGLKLGQAVRQVLVSGDRDHIDRVTALLDETRRKIYGILAEEPAASPDKPADGPAEDSGEDSGQTPGTPSTDDGTSGDPAAPTAE</sequence>
<evidence type="ECO:0000259" key="2">
    <source>
        <dbReference type="Pfam" id="PF03551"/>
    </source>
</evidence>
<name>A0A2Z3YNA9_9CORY</name>
<organism evidence="3 4">
    <name type="scientific">Corynebacterium provencense</name>
    <dbReference type="NCBI Taxonomy" id="1737425"/>
    <lineage>
        <taxon>Bacteria</taxon>
        <taxon>Bacillati</taxon>
        <taxon>Actinomycetota</taxon>
        <taxon>Actinomycetes</taxon>
        <taxon>Mycobacteriales</taxon>
        <taxon>Corynebacteriaceae</taxon>
        <taxon>Corynebacterium</taxon>
    </lineage>
</organism>
<dbReference type="EMBL" id="CP024988">
    <property type="protein sequence ID" value="AWT25219.1"/>
    <property type="molecule type" value="Genomic_DNA"/>
</dbReference>
<dbReference type="AlphaFoldDB" id="A0A2Z3YNA9"/>
<keyword evidence="4" id="KW-1185">Reference proteome</keyword>
<dbReference type="STRING" id="1737425.GCA_900049755_02240"/>
<evidence type="ECO:0000313" key="3">
    <source>
        <dbReference type="EMBL" id="AWT25219.1"/>
    </source>
</evidence>
<protein>
    <recommendedName>
        <fullName evidence="2">Transcription regulator PadR N-terminal domain-containing protein</fullName>
    </recommendedName>
</protein>
<evidence type="ECO:0000313" key="4">
    <source>
        <dbReference type="Proteomes" id="UP000247696"/>
    </source>
</evidence>
<dbReference type="PANTHER" id="PTHR43252">
    <property type="entry name" value="TRANSCRIPTIONAL REGULATOR YQJI"/>
    <property type="match status" value="1"/>
</dbReference>
<dbReference type="InterPro" id="IPR036388">
    <property type="entry name" value="WH-like_DNA-bd_sf"/>
</dbReference>
<dbReference type="Proteomes" id="UP000247696">
    <property type="component" value="Chromosome"/>
</dbReference>
<reference evidence="4" key="1">
    <citation type="submission" date="2017-11" db="EMBL/GenBank/DDBJ databases">
        <title>Otitis media/interna in a cat caused by the recently described species Corynebacterium provencense.</title>
        <authorList>
            <person name="Kittl S."/>
            <person name="Brodard I."/>
            <person name="Rychener L."/>
            <person name="Jores J."/>
            <person name="Roosje P."/>
            <person name="Gobeli Brawand S."/>
        </authorList>
    </citation>
    <scope>NUCLEOTIDE SEQUENCE [LARGE SCALE GENOMIC DNA]</scope>
    <source>
        <strain evidence="4">17KM38</strain>
    </source>
</reference>
<dbReference type="Pfam" id="PF03551">
    <property type="entry name" value="PadR"/>
    <property type="match status" value="1"/>
</dbReference>
<dbReference type="PANTHER" id="PTHR43252:SF2">
    <property type="entry name" value="TRANSCRIPTION REGULATOR, PADR-LIKE FAMILY"/>
    <property type="match status" value="1"/>
</dbReference>
<accession>A0A2Z3YNA9</accession>
<gene>
    <name evidence="3" type="ORF">Csp1_03970</name>
</gene>
<feature type="compositionally biased region" description="Polar residues" evidence="1">
    <location>
        <begin position="225"/>
        <end position="238"/>
    </location>
</feature>